<gene>
    <name evidence="7" type="primary">ppk</name>
    <name evidence="10" type="ORF">CLV94_2655</name>
</gene>
<comment type="similarity">
    <text evidence="7 8">Belongs to the polyphosphate kinase 1 (PPK1) family.</text>
</comment>
<feature type="binding site" evidence="7">
    <location>
        <position position="611"/>
    </location>
    <ligand>
        <name>ATP</name>
        <dbReference type="ChEBI" id="CHEBI:30616"/>
    </ligand>
</feature>
<dbReference type="InterPro" id="IPR024953">
    <property type="entry name" value="PP_kinase_middle"/>
</dbReference>
<feature type="binding site" evidence="7">
    <location>
        <position position="394"/>
    </location>
    <ligand>
        <name>Mg(2+)</name>
        <dbReference type="ChEBI" id="CHEBI:18420"/>
    </ligand>
</feature>
<evidence type="ECO:0000256" key="4">
    <source>
        <dbReference type="ARBA" id="ARBA00022777"/>
    </source>
</evidence>
<dbReference type="PIRSF" id="PIRSF015589">
    <property type="entry name" value="PP_kinase"/>
    <property type="match status" value="1"/>
</dbReference>
<feature type="active site" description="Phosphohistidine intermediate" evidence="7">
    <location>
        <position position="454"/>
    </location>
</feature>
<dbReference type="OrthoDB" id="9761456at2"/>
<name>A0A495M310_9FLAO</name>
<dbReference type="SUPFAM" id="SSF140356">
    <property type="entry name" value="PPK N-terminal domain-like"/>
    <property type="match status" value="1"/>
</dbReference>
<dbReference type="NCBIfam" id="NF003917">
    <property type="entry name" value="PRK05443.1-1"/>
    <property type="match status" value="1"/>
</dbReference>
<dbReference type="InterPro" id="IPR025198">
    <property type="entry name" value="PPK_N_dom"/>
</dbReference>
<dbReference type="EMBL" id="RBLC01000004">
    <property type="protein sequence ID" value="RKS20281.1"/>
    <property type="molecule type" value="Genomic_DNA"/>
</dbReference>
<keyword evidence="11" id="KW-1185">Reference proteome</keyword>
<dbReference type="Pfam" id="PF02503">
    <property type="entry name" value="PP_kinase"/>
    <property type="match status" value="1"/>
</dbReference>
<comment type="catalytic activity">
    <reaction evidence="7 8">
        <text>[phosphate](n) + ATP = [phosphate](n+1) + ADP</text>
        <dbReference type="Rhea" id="RHEA:19573"/>
        <dbReference type="Rhea" id="RHEA-COMP:9859"/>
        <dbReference type="Rhea" id="RHEA-COMP:14280"/>
        <dbReference type="ChEBI" id="CHEBI:16838"/>
        <dbReference type="ChEBI" id="CHEBI:30616"/>
        <dbReference type="ChEBI" id="CHEBI:456216"/>
        <dbReference type="EC" id="2.7.4.1"/>
    </reaction>
</comment>
<evidence type="ECO:0000259" key="9">
    <source>
        <dbReference type="PROSITE" id="PS50035"/>
    </source>
</evidence>
<dbReference type="NCBIfam" id="TIGR03705">
    <property type="entry name" value="poly_P_kin"/>
    <property type="match status" value="1"/>
</dbReference>
<comment type="cofactor">
    <cofactor evidence="7">
        <name>Mg(2+)</name>
        <dbReference type="ChEBI" id="CHEBI:18420"/>
    </cofactor>
</comment>
<feature type="domain" description="PLD phosphodiesterase" evidence="9">
    <location>
        <begin position="606"/>
        <end position="636"/>
    </location>
</feature>
<dbReference type="Gene3D" id="3.30.1840.10">
    <property type="entry name" value="Polyphosphate kinase middle domain"/>
    <property type="match status" value="1"/>
</dbReference>
<dbReference type="Gene3D" id="1.20.58.310">
    <property type="entry name" value="Polyphosphate kinase N-terminal domain"/>
    <property type="match status" value="1"/>
</dbReference>
<dbReference type="GO" id="GO:0008976">
    <property type="term" value="F:polyphosphate kinase activity"/>
    <property type="evidence" value="ECO:0007669"/>
    <property type="project" value="UniProtKB-UniRule"/>
</dbReference>
<evidence type="ECO:0000313" key="10">
    <source>
        <dbReference type="EMBL" id="RKS20281.1"/>
    </source>
</evidence>
<dbReference type="InterPro" id="IPR036832">
    <property type="entry name" value="PPK_N_dom_sf"/>
</dbReference>
<dbReference type="EC" id="2.7.4.1" evidence="7 8"/>
<dbReference type="InterPro" id="IPR001736">
    <property type="entry name" value="PLipase_D/transphosphatidylase"/>
</dbReference>
<dbReference type="Gene3D" id="3.30.870.10">
    <property type="entry name" value="Endonuclease Chain A"/>
    <property type="match status" value="2"/>
</dbReference>
<dbReference type="Pfam" id="PF17941">
    <property type="entry name" value="PP_kinase_C_1"/>
    <property type="match status" value="1"/>
</dbReference>
<comment type="function">
    <text evidence="7 8">Catalyzes the reversible transfer of the terminal phosphate of ATP to form a long-chain polyphosphate (polyP).</text>
</comment>
<dbReference type="PANTHER" id="PTHR30218">
    <property type="entry name" value="POLYPHOSPHATE KINASE"/>
    <property type="match status" value="1"/>
</dbReference>
<dbReference type="AlphaFoldDB" id="A0A495M310"/>
<dbReference type="SUPFAM" id="SSF143724">
    <property type="entry name" value="PHP14-like"/>
    <property type="match status" value="1"/>
</dbReference>
<comment type="caution">
    <text evidence="10">The sequence shown here is derived from an EMBL/GenBank/DDBJ whole genome shotgun (WGS) entry which is preliminary data.</text>
</comment>
<evidence type="ECO:0000256" key="6">
    <source>
        <dbReference type="ARBA" id="ARBA00022842"/>
    </source>
</evidence>
<dbReference type="CDD" id="cd09167">
    <property type="entry name" value="PLDc_EcPPK1_C2_like"/>
    <property type="match status" value="1"/>
</dbReference>
<evidence type="ECO:0000256" key="3">
    <source>
        <dbReference type="ARBA" id="ARBA00022741"/>
    </source>
</evidence>
<dbReference type="GO" id="GO:0046872">
    <property type="term" value="F:metal ion binding"/>
    <property type="evidence" value="ECO:0007669"/>
    <property type="project" value="UniProtKB-KW"/>
</dbReference>
<keyword evidence="4 7" id="KW-0418">Kinase</keyword>
<feature type="binding site" evidence="7">
    <location>
        <position position="47"/>
    </location>
    <ligand>
        <name>ATP</name>
        <dbReference type="ChEBI" id="CHEBI:30616"/>
    </ligand>
</feature>
<evidence type="ECO:0000313" key="11">
    <source>
        <dbReference type="Proteomes" id="UP000277579"/>
    </source>
</evidence>
<organism evidence="10 11">
    <name type="scientific">Flavobacterium endophyticum</name>
    <dbReference type="NCBI Taxonomy" id="1540163"/>
    <lineage>
        <taxon>Bacteria</taxon>
        <taxon>Pseudomonadati</taxon>
        <taxon>Bacteroidota</taxon>
        <taxon>Flavobacteriia</taxon>
        <taxon>Flavobacteriales</taxon>
        <taxon>Flavobacteriaceae</taxon>
        <taxon>Flavobacterium</taxon>
    </lineage>
</organism>
<keyword evidence="5 7" id="KW-0067">ATP-binding</keyword>
<dbReference type="Pfam" id="PF13089">
    <property type="entry name" value="PP_kinase_N"/>
    <property type="match status" value="1"/>
</dbReference>
<keyword evidence="7" id="KW-0479">Metal-binding</keyword>
<proteinExistence type="inferred from homology"/>
<dbReference type="InterPro" id="IPR003414">
    <property type="entry name" value="PP_kinase"/>
</dbReference>
<sequence length="722" mass="83022">MIQPIDYRYIDREKSWLAFNARVLQEAADKNVPLLDRLRFLGIFSNNLDEFFRVRFAAIRRLSHSGISGEKLLGGISSQQLVKDITEIVIQQQSESLRILSNIENELENENIFIINETEISREQENFIKDFFIQKVSPALVTIILNDLAEFPVLKDTSGYLAIKLVMTKPKAITKIVVKDTVLKIKKPKKDVRYAVIEIPKTINRFVVLPSSNNKQYIILLDDVIRYNLSSIFNIFDYESISAHMIKITRDAQLDIDSDLSKSLMEKISSSVKDRRIGEPVRFVYDQSIEKDTLKFFLNKMGIDSTDSIIPGGRYHNRRDYMDFPNLGRYDLLYQSNVPLPVDGLSLEGSMLEKIAEKDYLVNAPYQSFSYLIKFLREAALDPKVVSIKITLYRLAKNSQIISSLINAAKNGKKVTVQIELQARFDEASNISYAEQMQTEGIELIFGIKGLKVHSKICVIERLEEGKVKRYGLISTGNFNESTAKVYTDVTLFTSHSKILKDVAKIFDFFDINYRIHRYKHLIVSPHYTRTRFEKLIDREIENALAGKEAYISLKMNSLSDYGMIDKLYDASRAGVKIRLIIRGICSLIPGIPGMSDNIEAISIVDNYLEHSRVYIFGNEGDPEVYISSADFMTRNLDGRVEVTCPIYDKNIKQELIDTFNIGWKGNVKVRLHSEKLDNLYKMRKDDRVFRAQLETYNYYRDKLEVISSEELTPGTVIEPKE</sequence>
<dbReference type="PANTHER" id="PTHR30218:SF0">
    <property type="entry name" value="POLYPHOSPHATE KINASE"/>
    <property type="match status" value="1"/>
</dbReference>
<dbReference type="RefSeq" id="WP_121376956.1">
    <property type="nucleotide sequence ID" value="NZ_RBLC01000004.1"/>
</dbReference>
<keyword evidence="3 7" id="KW-0547">Nucleotide-binding</keyword>
<keyword evidence="2 7" id="KW-0808">Transferase</keyword>
<dbReference type="PROSITE" id="PS50035">
    <property type="entry name" value="PLD"/>
    <property type="match status" value="1"/>
</dbReference>
<keyword evidence="6 7" id="KW-0460">Magnesium</keyword>
<dbReference type="Proteomes" id="UP000277579">
    <property type="component" value="Unassembled WGS sequence"/>
</dbReference>
<evidence type="ECO:0000256" key="5">
    <source>
        <dbReference type="ARBA" id="ARBA00022840"/>
    </source>
</evidence>
<dbReference type="GO" id="GO:0005524">
    <property type="term" value="F:ATP binding"/>
    <property type="evidence" value="ECO:0007669"/>
    <property type="project" value="UniProtKB-KW"/>
</dbReference>
<feature type="binding site" evidence="7">
    <location>
        <position position="424"/>
    </location>
    <ligand>
        <name>Mg(2+)</name>
        <dbReference type="ChEBI" id="CHEBI:18420"/>
    </ligand>
</feature>
<accession>A0A495M310</accession>
<evidence type="ECO:0000256" key="8">
    <source>
        <dbReference type="RuleBase" id="RU003800"/>
    </source>
</evidence>
<dbReference type="InterPro" id="IPR025200">
    <property type="entry name" value="PPK_C_dom2"/>
</dbReference>
<dbReference type="GO" id="GO:0006799">
    <property type="term" value="P:polyphosphate biosynthetic process"/>
    <property type="evidence" value="ECO:0007669"/>
    <property type="project" value="UniProtKB-UniRule"/>
</dbReference>
<dbReference type="InterPro" id="IPR041108">
    <property type="entry name" value="PP_kinase_C_1"/>
</dbReference>
<dbReference type="CDD" id="cd09164">
    <property type="entry name" value="PLDc_EcPPK1_C1_like"/>
    <property type="match status" value="1"/>
</dbReference>
<feature type="binding site" evidence="7">
    <location>
        <position position="583"/>
    </location>
    <ligand>
        <name>ATP</name>
        <dbReference type="ChEBI" id="CHEBI:30616"/>
    </ligand>
</feature>
<dbReference type="Pfam" id="PF13090">
    <property type="entry name" value="PP_kinase_C"/>
    <property type="match status" value="1"/>
</dbReference>
<comment type="PTM">
    <text evidence="7 8">An intermediate of this reaction is the autophosphorylated ppk in which a phosphate is covalently linked to a histidine residue through a N-P bond.</text>
</comment>
<keyword evidence="1 7" id="KW-0597">Phosphoprotein</keyword>
<evidence type="ECO:0000256" key="7">
    <source>
        <dbReference type="HAMAP-Rule" id="MF_00347"/>
    </source>
</evidence>
<evidence type="ECO:0000256" key="1">
    <source>
        <dbReference type="ARBA" id="ARBA00022553"/>
    </source>
</evidence>
<protein>
    <recommendedName>
        <fullName evidence="7 8">Polyphosphate kinase</fullName>
        <ecNumber evidence="7 8">2.7.4.1</ecNumber>
    </recommendedName>
    <alternativeName>
        <fullName evidence="7">ATP-polyphosphate phosphotransferase</fullName>
    </alternativeName>
    <alternativeName>
        <fullName evidence="7">Polyphosphoric acid kinase</fullName>
    </alternativeName>
</protein>
<reference evidence="10 11" key="1">
    <citation type="submission" date="2018-10" db="EMBL/GenBank/DDBJ databases">
        <title>Genomic Encyclopedia of Archaeal and Bacterial Type Strains, Phase II (KMG-II): from individual species to whole genera.</title>
        <authorList>
            <person name="Goeker M."/>
        </authorList>
    </citation>
    <scope>NUCLEOTIDE SEQUENCE [LARGE SCALE GENOMIC DNA]</scope>
    <source>
        <strain evidence="10 11">DSM 29537</strain>
    </source>
</reference>
<dbReference type="GO" id="GO:0009358">
    <property type="term" value="C:polyphosphate kinase complex"/>
    <property type="evidence" value="ECO:0007669"/>
    <property type="project" value="InterPro"/>
</dbReference>
<dbReference type="InterPro" id="IPR036830">
    <property type="entry name" value="PP_kinase_middle_dom_sf"/>
</dbReference>
<evidence type="ECO:0000256" key="2">
    <source>
        <dbReference type="ARBA" id="ARBA00022679"/>
    </source>
</evidence>
<dbReference type="HAMAP" id="MF_00347">
    <property type="entry name" value="Polyphosphate_kinase"/>
    <property type="match status" value="1"/>
</dbReference>
<feature type="binding site" evidence="7">
    <location>
        <position position="487"/>
    </location>
    <ligand>
        <name>ATP</name>
        <dbReference type="ChEBI" id="CHEBI:30616"/>
    </ligand>
</feature>
<dbReference type="SUPFAM" id="SSF56024">
    <property type="entry name" value="Phospholipase D/nuclease"/>
    <property type="match status" value="2"/>
</dbReference>